<keyword evidence="2 4" id="KW-0863">Zinc-finger</keyword>
<evidence type="ECO:0000256" key="3">
    <source>
        <dbReference type="ARBA" id="ARBA00022833"/>
    </source>
</evidence>
<evidence type="ECO:0000313" key="7">
    <source>
        <dbReference type="EMBL" id="ETV84837.1"/>
    </source>
</evidence>
<evidence type="ECO:0000259" key="6">
    <source>
        <dbReference type="PROSITE" id="PS50178"/>
    </source>
</evidence>
<gene>
    <name evidence="7" type="ORF">H257_03919</name>
</gene>
<evidence type="ECO:0000256" key="4">
    <source>
        <dbReference type="PROSITE-ProRule" id="PRU00091"/>
    </source>
</evidence>
<dbReference type="AlphaFoldDB" id="W4GYU3"/>
<feature type="region of interest" description="Disordered" evidence="5">
    <location>
        <begin position="362"/>
        <end position="473"/>
    </location>
</feature>
<feature type="domain" description="FYVE-type" evidence="6">
    <location>
        <begin position="40"/>
        <end position="99"/>
    </location>
</feature>
<dbReference type="CDD" id="cd00065">
    <property type="entry name" value="FYVE_like_SF"/>
    <property type="match status" value="1"/>
</dbReference>
<keyword evidence="1" id="KW-0479">Metal-binding</keyword>
<dbReference type="SUPFAM" id="SSF55781">
    <property type="entry name" value="GAF domain-like"/>
    <property type="match status" value="1"/>
</dbReference>
<dbReference type="PROSITE" id="PS50178">
    <property type="entry name" value="ZF_FYVE"/>
    <property type="match status" value="2"/>
</dbReference>
<reference evidence="7" key="1">
    <citation type="submission" date="2013-12" db="EMBL/GenBank/DDBJ databases">
        <title>The Genome Sequence of Aphanomyces astaci APO3.</title>
        <authorList>
            <consortium name="The Broad Institute Genomics Platform"/>
            <person name="Russ C."/>
            <person name="Tyler B."/>
            <person name="van West P."/>
            <person name="Dieguez-Uribeondo J."/>
            <person name="Young S.K."/>
            <person name="Zeng Q."/>
            <person name="Gargeya S."/>
            <person name="Fitzgerald M."/>
            <person name="Abouelleil A."/>
            <person name="Alvarado L."/>
            <person name="Chapman S.B."/>
            <person name="Gainer-Dewar J."/>
            <person name="Goldberg J."/>
            <person name="Griggs A."/>
            <person name="Gujja S."/>
            <person name="Hansen M."/>
            <person name="Howarth C."/>
            <person name="Imamovic A."/>
            <person name="Ireland A."/>
            <person name="Larimer J."/>
            <person name="McCowan C."/>
            <person name="Murphy C."/>
            <person name="Pearson M."/>
            <person name="Poon T.W."/>
            <person name="Priest M."/>
            <person name="Roberts A."/>
            <person name="Saif S."/>
            <person name="Shea T."/>
            <person name="Sykes S."/>
            <person name="Wortman J."/>
            <person name="Nusbaum C."/>
            <person name="Birren B."/>
        </authorList>
    </citation>
    <scope>NUCLEOTIDE SEQUENCE [LARGE SCALE GENOMIC DNA]</scope>
    <source>
        <strain evidence="7">APO3</strain>
    </source>
</reference>
<dbReference type="Pfam" id="PF01590">
    <property type="entry name" value="GAF"/>
    <property type="match status" value="1"/>
</dbReference>
<dbReference type="EMBL" id="KI913119">
    <property type="protein sequence ID" value="ETV84837.1"/>
    <property type="molecule type" value="Genomic_DNA"/>
</dbReference>
<dbReference type="PANTHER" id="PTHR43102:SF2">
    <property type="entry name" value="GAF DOMAIN-CONTAINING PROTEIN"/>
    <property type="match status" value="1"/>
</dbReference>
<sequence>MAMAMSMGTMNQVFVEGAAEEAPRILRQDQLMLPHMYAPLKSTSACHECTKAFTTFRRKYNCQMCGEVVCRNCTVAYVAEVSKDVIDAKVCMSCVSIVEAEYHASLSTSASFRSSPQISQLRNTALSASYRSSSGSVDVGSYSVEAQLDELRTARSMPAFSPALEDYSSDLNALSGVNYPVQLVTATTPYEYALDYSWANPWPKPPVVPNDAQRVQVLRSYPILDDGSVQSYGFGAICDFAAQVLRCPVAVVTVIDEKYVRFQASVGLAQDKIPRSVAFCAHALVSKEPTVVLDTTVDTRFLANPMVTGAGIHFYASAPICAPSGHVLGTVCVMDQSARPLGVDVSLLEVLANVVVKKLEDSERRRLPSTSSMRRSSEDRGASSSQDGGKGTDSGHRRRSTSSSSSTVTRSHRTSSSDVASSSTTNHPPYHPPYPEDLHRVSSVGSSVAAGGASRDSSMGLTDGPNNNQPPQQQQFFLAPNELKPRTQWVSDSKRHDCQVCNRKFSMFLRKHHCRVCGEVICKNCAMSTMLVKRDKKVPITACLDCLRSRTTDAPPLPPNSHSTRRRRPVDEDTIILHPHGGSTTSPEAHNTLEGSSKSSPVDTPVATPCDLVEPEPAEIIPVLLRYQAYDVDTNLAMYSNHELVLDSSSAVAPVARDFSQQEIQSMLVRLLSQSNDIQHQIAQVAPPLPASSRRSVSR</sequence>
<dbReference type="InterPro" id="IPR003018">
    <property type="entry name" value="GAF"/>
</dbReference>
<protein>
    <recommendedName>
        <fullName evidence="6">FYVE-type domain-containing protein</fullName>
    </recommendedName>
</protein>
<dbReference type="SUPFAM" id="SSF57903">
    <property type="entry name" value="FYVE/PHD zinc finger"/>
    <property type="match status" value="2"/>
</dbReference>
<dbReference type="RefSeq" id="XP_009826529.1">
    <property type="nucleotide sequence ID" value="XM_009828227.1"/>
</dbReference>
<keyword evidence="3" id="KW-0862">Zinc</keyword>
<feature type="compositionally biased region" description="Low complexity" evidence="5">
    <location>
        <begin position="441"/>
        <end position="454"/>
    </location>
</feature>
<name>W4GYU3_APHAT</name>
<dbReference type="PANTHER" id="PTHR43102">
    <property type="entry name" value="SLR1143 PROTEIN"/>
    <property type="match status" value="1"/>
</dbReference>
<feature type="region of interest" description="Disordered" evidence="5">
    <location>
        <begin position="577"/>
        <end position="606"/>
    </location>
</feature>
<dbReference type="InterPro" id="IPR017455">
    <property type="entry name" value="Znf_FYVE-rel"/>
</dbReference>
<dbReference type="InterPro" id="IPR013083">
    <property type="entry name" value="Znf_RING/FYVE/PHD"/>
</dbReference>
<dbReference type="Gene3D" id="3.30.450.40">
    <property type="match status" value="1"/>
</dbReference>
<feature type="compositionally biased region" description="Polar residues" evidence="5">
    <location>
        <begin position="582"/>
        <end position="602"/>
    </location>
</feature>
<feature type="compositionally biased region" description="Low complexity" evidence="5">
    <location>
        <begin position="401"/>
        <end position="428"/>
    </location>
</feature>
<evidence type="ECO:0000256" key="1">
    <source>
        <dbReference type="ARBA" id="ARBA00022723"/>
    </source>
</evidence>
<dbReference type="InterPro" id="IPR029016">
    <property type="entry name" value="GAF-like_dom_sf"/>
</dbReference>
<dbReference type="InterPro" id="IPR011011">
    <property type="entry name" value="Znf_FYVE_PHD"/>
</dbReference>
<dbReference type="OrthoDB" id="660555at2759"/>
<dbReference type="GO" id="GO:0008270">
    <property type="term" value="F:zinc ion binding"/>
    <property type="evidence" value="ECO:0007669"/>
    <property type="project" value="UniProtKB-KW"/>
</dbReference>
<proteinExistence type="predicted"/>
<dbReference type="GeneID" id="20805915"/>
<dbReference type="SMART" id="SM00064">
    <property type="entry name" value="FYVE"/>
    <property type="match status" value="2"/>
</dbReference>
<dbReference type="VEuPathDB" id="FungiDB:H257_03919"/>
<dbReference type="Pfam" id="PF01363">
    <property type="entry name" value="FYVE"/>
    <property type="match status" value="2"/>
</dbReference>
<accession>W4GYU3</accession>
<feature type="domain" description="FYVE-type" evidence="6">
    <location>
        <begin position="492"/>
        <end position="551"/>
    </location>
</feature>
<organism evidence="7">
    <name type="scientific">Aphanomyces astaci</name>
    <name type="common">Crayfish plague agent</name>
    <dbReference type="NCBI Taxonomy" id="112090"/>
    <lineage>
        <taxon>Eukaryota</taxon>
        <taxon>Sar</taxon>
        <taxon>Stramenopiles</taxon>
        <taxon>Oomycota</taxon>
        <taxon>Saprolegniomycetes</taxon>
        <taxon>Saprolegniales</taxon>
        <taxon>Verrucalvaceae</taxon>
        <taxon>Aphanomyces</taxon>
    </lineage>
</organism>
<evidence type="ECO:0000256" key="5">
    <source>
        <dbReference type="SAM" id="MobiDB-lite"/>
    </source>
</evidence>
<dbReference type="Gene3D" id="3.30.40.10">
    <property type="entry name" value="Zinc/RING finger domain, C3HC4 (zinc finger)"/>
    <property type="match status" value="2"/>
</dbReference>
<dbReference type="InterPro" id="IPR000306">
    <property type="entry name" value="Znf_FYVE"/>
</dbReference>
<evidence type="ECO:0000256" key="2">
    <source>
        <dbReference type="ARBA" id="ARBA00022771"/>
    </source>
</evidence>